<dbReference type="SUPFAM" id="SSF51735">
    <property type="entry name" value="NAD(P)-binding Rossmann-fold domains"/>
    <property type="match status" value="1"/>
</dbReference>
<sequence length="333" mass="34731">MHAITVLPTDATDAKGRHRPGPENMEWSLVETPDPGRGEVLVKVLAAGVNRGDLLQRQGLYPPPPGITGVMGLEITGTVADTGPGVTGWQEGDRVVGLLAGGGYAEYAVVPAGQLLHMPEGVDPVVASTLIEVAATVVSNMDHVGLEPEETLLVHGGAGGIGQFAIQYAKALGCRVITTCGTDEKRQFCTELGADVALDYHGDWVNGVKGATDGWGADVILDVMGAKYLGLNVDALAADGRLVIIGMQGGAKGELNIGKLLNKRGTVTATSLRGRPVEQKSEICHRVEEVVWPMYADGRINPAPVEVFPISEAGAAHSRLDSGEVLGKIALTI</sequence>
<reference evidence="5 6" key="1">
    <citation type="submission" date="2017-12" db="EMBL/GenBank/DDBJ databases">
        <title>The whole genome sequence of the Acidipropionibacterium virtanenii sp. nov. type strain JS278.</title>
        <authorList>
            <person name="Laine P."/>
            <person name="Deptula P."/>
            <person name="Varmanen P."/>
            <person name="Auvinen P."/>
        </authorList>
    </citation>
    <scope>NUCLEOTIDE SEQUENCE [LARGE SCALE GENOMIC DNA]</scope>
    <source>
        <strain evidence="5 6">JS278</strain>
    </source>
</reference>
<name>A0A344UQQ7_9ACTN</name>
<evidence type="ECO:0000256" key="2">
    <source>
        <dbReference type="ARBA" id="ARBA00023002"/>
    </source>
</evidence>
<dbReference type="InterPro" id="IPR014189">
    <property type="entry name" value="Quinone_OxRdtase_PIG3"/>
</dbReference>
<dbReference type="PANTHER" id="PTHR48106:SF8">
    <property type="entry name" value="OS02G0805600 PROTEIN"/>
    <property type="match status" value="1"/>
</dbReference>
<dbReference type="CDD" id="cd05276">
    <property type="entry name" value="p53_inducible_oxidoreductase"/>
    <property type="match status" value="1"/>
</dbReference>
<dbReference type="Gene3D" id="3.90.180.10">
    <property type="entry name" value="Medium-chain alcohol dehydrogenases, catalytic domain"/>
    <property type="match status" value="1"/>
</dbReference>
<dbReference type="RefSeq" id="WP_114043740.1">
    <property type="nucleotide sequence ID" value="NZ_CP025198.1"/>
</dbReference>
<keyword evidence="1" id="KW-0521">NADP</keyword>
<keyword evidence="6" id="KW-1185">Reference proteome</keyword>
<dbReference type="SMART" id="SM00829">
    <property type="entry name" value="PKS_ER"/>
    <property type="match status" value="1"/>
</dbReference>
<evidence type="ECO:0000313" key="6">
    <source>
        <dbReference type="Proteomes" id="UP000251995"/>
    </source>
</evidence>
<protein>
    <submittedName>
        <fullName evidence="5">2-haloacrylate reductase</fullName>
        <ecNumber evidence="5">1.3.1.103</ecNumber>
    </submittedName>
</protein>
<dbReference type="GO" id="GO:0016651">
    <property type="term" value="F:oxidoreductase activity, acting on NAD(P)H"/>
    <property type="evidence" value="ECO:0007669"/>
    <property type="project" value="TreeGrafter"/>
</dbReference>
<dbReference type="EC" id="1.3.1.103" evidence="5"/>
<dbReference type="OrthoDB" id="9780520at2"/>
<dbReference type="SUPFAM" id="SSF50129">
    <property type="entry name" value="GroES-like"/>
    <property type="match status" value="1"/>
</dbReference>
<dbReference type="GO" id="GO:0102523">
    <property type="term" value="F:2-chloroacrylate reductase activity"/>
    <property type="evidence" value="ECO:0007669"/>
    <property type="project" value="UniProtKB-EC"/>
</dbReference>
<dbReference type="InterPro" id="IPR013149">
    <property type="entry name" value="ADH-like_C"/>
</dbReference>
<feature type="region of interest" description="Disordered" evidence="3">
    <location>
        <begin position="1"/>
        <end position="23"/>
    </location>
</feature>
<accession>A0A344UQQ7</accession>
<dbReference type="EMBL" id="CP025198">
    <property type="protein sequence ID" value="AXE37605.1"/>
    <property type="molecule type" value="Genomic_DNA"/>
</dbReference>
<dbReference type="InterPro" id="IPR020843">
    <property type="entry name" value="ER"/>
</dbReference>
<dbReference type="InterPro" id="IPR036291">
    <property type="entry name" value="NAD(P)-bd_dom_sf"/>
</dbReference>
<dbReference type="Gene3D" id="3.40.50.720">
    <property type="entry name" value="NAD(P)-binding Rossmann-like Domain"/>
    <property type="match status" value="1"/>
</dbReference>
<dbReference type="AlphaFoldDB" id="A0A344UQQ7"/>
<organism evidence="5 6">
    <name type="scientific">Acidipropionibacterium virtanenii</name>
    <dbReference type="NCBI Taxonomy" id="2057246"/>
    <lineage>
        <taxon>Bacteria</taxon>
        <taxon>Bacillati</taxon>
        <taxon>Actinomycetota</taxon>
        <taxon>Actinomycetes</taxon>
        <taxon>Propionibacteriales</taxon>
        <taxon>Propionibacteriaceae</taxon>
        <taxon>Acidipropionibacterium</taxon>
    </lineage>
</organism>
<evidence type="ECO:0000313" key="5">
    <source>
        <dbReference type="EMBL" id="AXE37605.1"/>
    </source>
</evidence>
<evidence type="ECO:0000256" key="3">
    <source>
        <dbReference type="SAM" id="MobiDB-lite"/>
    </source>
</evidence>
<evidence type="ECO:0000259" key="4">
    <source>
        <dbReference type="SMART" id="SM00829"/>
    </source>
</evidence>
<gene>
    <name evidence="5" type="ORF">JS278_00408</name>
</gene>
<evidence type="ECO:0000256" key="1">
    <source>
        <dbReference type="ARBA" id="ARBA00022857"/>
    </source>
</evidence>
<dbReference type="NCBIfam" id="TIGR02824">
    <property type="entry name" value="quinone_pig3"/>
    <property type="match status" value="1"/>
</dbReference>
<dbReference type="GO" id="GO:0070402">
    <property type="term" value="F:NADPH binding"/>
    <property type="evidence" value="ECO:0007669"/>
    <property type="project" value="TreeGrafter"/>
</dbReference>
<feature type="domain" description="Enoyl reductase (ER)" evidence="4">
    <location>
        <begin position="21"/>
        <end position="331"/>
    </location>
</feature>
<keyword evidence="2 5" id="KW-0560">Oxidoreductase</keyword>
<dbReference type="Pfam" id="PF00107">
    <property type="entry name" value="ADH_zinc_N"/>
    <property type="match status" value="1"/>
</dbReference>
<dbReference type="Pfam" id="PF08240">
    <property type="entry name" value="ADH_N"/>
    <property type="match status" value="1"/>
</dbReference>
<dbReference type="Proteomes" id="UP000251995">
    <property type="component" value="Chromosome"/>
</dbReference>
<proteinExistence type="predicted"/>
<dbReference type="KEGG" id="acij:JS278_00408"/>
<dbReference type="InterPro" id="IPR013154">
    <property type="entry name" value="ADH-like_N"/>
</dbReference>
<dbReference type="PANTHER" id="PTHR48106">
    <property type="entry name" value="QUINONE OXIDOREDUCTASE PIG3-RELATED"/>
    <property type="match status" value="1"/>
</dbReference>
<dbReference type="InterPro" id="IPR011032">
    <property type="entry name" value="GroES-like_sf"/>
</dbReference>